<sequence>MAEKKASVVTSVGNASRDFRLVPEGITFGFVEEAIKTSSASLENKEICKGYKYFSEKYITDIRVHHLDMGCIIRAKCYRSQRRNEAPHDVEVVIGTGPSFIASDSKCSCAIGSGGCCGHISGLLYSIAHMKTTGMTVIPNDVAKTSLPQTWHIPRGEKIGGTSSDDVKVQGYGTDFPQRQTRGLRSTLYNPIPSGVMNLDVKKLCEDVSKVDKTCLLLSNISFSNHITNVDTKFGKFPRGSPLATQQKLHHDYVLSILDAGDFPDIPVKSLVLLLKDLDLLRRW</sequence>
<dbReference type="GO" id="GO:0008270">
    <property type="term" value="F:zinc ion binding"/>
    <property type="evidence" value="ECO:0007669"/>
    <property type="project" value="UniProtKB-KW"/>
</dbReference>
<name>A0A8B8ARU4_CRAVI</name>
<protein>
    <submittedName>
        <fullName evidence="4">Uncharacterized protein LOC111103754</fullName>
    </submittedName>
</protein>
<evidence type="ECO:0000313" key="4">
    <source>
        <dbReference type="RefSeq" id="XP_022292919.1"/>
    </source>
</evidence>
<keyword evidence="1" id="KW-0862">Zinc</keyword>
<dbReference type="RefSeq" id="XP_022292919.1">
    <property type="nucleotide sequence ID" value="XM_022437211.1"/>
</dbReference>
<reference evidence="4" key="1">
    <citation type="submission" date="2025-08" db="UniProtKB">
        <authorList>
            <consortium name="RefSeq"/>
        </authorList>
    </citation>
    <scope>IDENTIFICATION</scope>
    <source>
        <tissue evidence="4">Whole sample</tissue>
    </source>
</reference>
<dbReference type="GeneID" id="111103754"/>
<evidence type="ECO:0000313" key="3">
    <source>
        <dbReference type="Proteomes" id="UP000694844"/>
    </source>
</evidence>
<proteinExistence type="predicted"/>
<gene>
    <name evidence="4" type="primary">LOC111103754</name>
</gene>
<keyword evidence="1" id="KW-0863">Zinc-finger</keyword>
<organism evidence="3 4">
    <name type="scientific">Crassostrea virginica</name>
    <name type="common">Eastern oyster</name>
    <dbReference type="NCBI Taxonomy" id="6565"/>
    <lineage>
        <taxon>Eukaryota</taxon>
        <taxon>Metazoa</taxon>
        <taxon>Spiralia</taxon>
        <taxon>Lophotrochozoa</taxon>
        <taxon>Mollusca</taxon>
        <taxon>Bivalvia</taxon>
        <taxon>Autobranchia</taxon>
        <taxon>Pteriomorphia</taxon>
        <taxon>Ostreida</taxon>
        <taxon>Ostreoidea</taxon>
        <taxon>Ostreidae</taxon>
        <taxon>Crassostrea</taxon>
    </lineage>
</organism>
<dbReference type="OrthoDB" id="6125743at2759"/>
<evidence type="ECO:0000256" key="1">
    <source>
        <dbReference type="PROSITE-ProRule" id="PRU00325"/>
    </source>
</evidence>
<dbReference type="InterPro" id="IPR007527">
    <property type="entry name" value="Znf_SWIM"/>
</dbReference>
<feature type="domain" description="SWIM-type" evidence="2">
    <location>
        <begin position="90"/>
        <end position="128"/>
    </location>
</feature>
<evidence type="ECO:0000259" key="2">
    <source>
        <dbReference type="PROSITE" id="PS50966"/>
    </source>
</evidence>
<keyword evidence="1" id="KW-0479">Metal-binding</keyword>
<keyword evidence="3" id="KW-1185">Reference proteome</keyword>
<dbReference type="Proteomes" id="UP000694844">
    <property type="component" value="Chromosome 7"/>
</dbReference>
<dbReference type="KEGG" id="cvn:111103754"/>
<dbReference type="PROSITE" id="PS50966">
    <property type="entry name" value="ZF_SWIM"/>
    <property type="match status" value="1"/>
</dbReference>
<accession>A0A8B8ARU4</accession>
<dbReference type="AlphaFoldDB" id="A0A8B8ARU4"/>